<evidence type="ECO:0000259" key="10">
    <source>
        <dbReference type="Pfam" id="PF19310"/>
    </source>
</evidence>
<feature type="compositionally biased region" description="Polar residues" evidence="8">
    <location>
        <begin position="100"/>
        <end position="109"/>
    </location>
</feature>
<dbReference type="Pfam" id="PF01432">
    <property type="entry name" value="Peptidase_M3"/>
    <property type="match status" value="1"/>
</dbReference>
<evidence type="ECO:0000256" key="5">
    <source>
        <dbReference type="ARBA" id="ARBA00022833"/>
    </source>
</evidence>
<feature type="domain" description="Peptidase M3A/M3B catalytic" evidence="9">
    <location>
        <begin position="366"/>
        <end position="462"/>
    </location>
</feature>
<comment type="similarity">
    <text evidence="1 7">Belongs to the peptidase M3 family.</text>
</comment>
<dbReference type="Gene3D" id="1.10.1370.40">
    <property type="match status" value="1"/>
</dbReference>
<feature type="non-terminal residue" evidence="11">
    <location>
        <position position="1"/>
    </location>
</feature>
<feature type="non-terminal residue" evidence="11">
    <location>
        <position position="485"/>
    </location>
</feature>
<dbReference type="Proteomes" id="UP000654075">
    <property type="component" value="Unassembled WGS sequence"/>
</dbReference>
<comment type="cofactor">
    <cofactor evidence="7">
        <name>Zn(2+)</name>
        <dbReference type="ChEBI" id="CHEBI:29105"/>
    </cofactor>
    <text evidence="7">Binds 1 zinc ion.</text>
</comment>
<evidence type="ECO:0000313" key="11">
    <source>
        <dbReference type="EMBL" id="CAE8639098.1"/>
    </source>
</evidence>
<evidence type="ECO:0000259" key="9">
    <source>
        <dbReference type="Pfam" id="PF01432"/>
    </source>
</evidence>
<dbReference type="GO" id="GO:0006518">
    <property type="term" value="P:peptide metabolic process"/>
    <property type="evidence" value="ECO:0007669"/>
    <property type="project" value="TreeGrafter"/>
</dbReference>
<keyword evidence="3 7" id="KW-0479">Metal-binding</keyword>
<dbReference type="AlphaFoldDB" id="A0A813HM23"/>
<evidence type="ECO:0000256" key="2">
    <source>
        <dbReference type="ARBA" id="ARBA00022670"/>
    </source>
</evidence>
<dbReference type="PANTHER" id="PTHR11804:SF83">
    <property type="entry name" value="LD37516P"/>
    <property type="match status" value="1"/>
</dbReference>
<evidence type="ECO:0000313" key="12">
    <source>
        <dbReference type="Proteomes" id="UP000654075"/>
    </source>
</evidence>
<dbReference type="Gene3D" id="1.10.1370.10">
    <property type="entry name" value="Neurolysin, domain 3"/>
    <property type="match status" value="1"/>
</dbReference>
<dbReference type="PANTHER" id="PTHR11804">
    <property type="entry name" value="PROTEASE M3 THIMET OLIGOPEPTIDASE-RELATED"/>
    <property type="match status" value="1"/>
</dbReference>
<keyword evidence="12" id="KW-1185">Reference proteome</keyword>
<evidence type="ECO:0008006" key="13">
    <source>
        <dbReference type="Google" id="ProtNLM"/>
    </source>
</evidence>
<keyword evidence="6 7" id="KW-0482">Metalloprotease</keyword>
<feature type="compositionally biased region" description="Basic residues" evidence="8">
    <location>
        <begin position="474"/>
        <end position="485"/>
    </location>
</feature>
<gene>
    <name evidence="11" type="ORF">PGLA1383_LOCUS54156</name>
</gene>
<dbReference type="GO" id="GO:0004222">
    <property type="term" value="F:metalloendopeptidase activity"/>
    <property type="evidence" value="ECO:0007669"/>
    <property type="project" value="InterPro"/>
</dbReference>
<evidence type="ECO:0000256" key="1">
    <source>
        <dbReference type="ARBA" id="ARBA00006040"/>
    </source>
</evidence>
<evidence type="ECO:0000256" key="6">
    <source>
        <dbReference type="ARBA" id="ARBA00023049"/>
    </source>
</evidence>
<evidence type="ECO:0000256" key="8">
    <source>
        <dbReference type="SAM" id="MobiDB-lite"/>
    </source>
</evidence>
<reference evidence="11" key="1">
    <citation type="submission" date="2021-02" db="EMBL/GenBank/DDBJ databases">
        <authorList>
            <person name="Dougan E. K."/>
            <person name="Rhodes N."/>
            <person name="Thang M."/>
            <person name="Chan C."/>
        </authorList>
    </citation>
    <scope>NUCLEOTIDE SEQUENCE</scope>
</reference>
<dbReference type="InterPro" id="IPR045090">
    <property type="entry name" value="Pept_M3A_M3B"/>
</dbReference>
<dbReference type="InterPro" id="IPR045666">
    <property type="entry name" value="OpdA_N"/>
</dbReference>
<feature type="region of interest" description="Disordered" evidence="8">
    <location>
        <begin position="100"/>
        <end position="123"/>
    </location>
</feature>
<dbReference type="SUPFAM" id="SSF55486">
    <property type="entry name" value="Metalloproteases ('zincins'), catalytic domain"/>
    <property type="match status" value="1"/>
</dbReference>
<keyword evidence="4 7" id="KW-0378">Hydrolase</keyword>
<comment type="caution">
    <text evidence="11">The sequence shown here is derived from an EMBL/GenBank/DDBJ whole genome shotgun (WGS) entry which is preliminary data.</text>
</comment>
<dbReference type="InterPro" id="IPR024077">
    <property type="entry name" value="Neurolysin/TOP_dom2"/>
</dbReference>
<sequence>EWSLQAEGTRMAECSRGSRDIRGKNAERGRAAAVAVAATLATSSVALSVASTPSVGFWAAPKLTGRQPPHWRPLSLCRLPCRDHCRRPLIARRGWKGSTTIRDVNSQSDGGVPTGRYKHAHKSETAKLVSRMRTDVPADFNPLTEELNGLPRFDKVRPLHVTSAVDVTLQQFSLDLGRIQESLAGQLASKPWLINFQNLAEPLEEMIDRLDRMWTAVSLLREVNRTAADVDQKHSILSYRFKNAATILAQSDEIYDALGVLVSDKSMNEAQRRAVERLMREAWHLGVGVQDAETLRALDEGNSELAVLAACFARNVARDEGRVLRIAETREEVEGLSDKVLARAAAEASSGHWLLTSEAALCEQILEQAENRELRREAYLARQQLGSGGPQGGNEAVIAKMLELRRTWAHALGYGSYAQLAFESRMSTQRQAEMLLATLRTAAQAAADAEVKELESFAQSSGEKDRGLGAPQRWQRRNRRGQPGA</sequence>
<feature type="region of interest" description="Disordered" evidence="8">
    <location>
        <begin position="454"/>
        <end position="485"/>
    </location>
</feature>
<dbReference type="Pfam" id="PF19310">
    <property type="entry name" value="TOP_N"/>
    <property type="match status" value="1"/>
</dbReference>
<dbReference type="InterPro" id="IPR001567">
    <property type="entry name" value="Pept_M3A_M3B_dom"/>
</dbReference>
<dbReference type="GO" id="GO:0046872">
    <property type="term" value="F:metal ion binding"/>
    <property type="evidence" value="ECO:0007669"/>
    <property type="project" value="UniProtKB-UniRule"/>
</dbReference>
<accession>A0A813HM23</accession>
<evidence type="ECO:0000256" key="4">
    <source>
        <dbReference type="ARBA" id="ARBA00022801"/>
    </source>
</evidence>
<evidence type="ECO:0000256" key="3">
    <source>
        <dbReference type="ARBA" id="ARBA00022723"/>
    </source>
</evidence>
<organism evidence="11 12">
    <name type="scientific">Polarella glacialis</name>
    <name type="common">Dinoflagellate</name>
    <dbReference type="NCBI Taxonomy" id="89957"/>
    <lineage>
        <taxon>Eukaryota</taxon>
        <taxon>Sar</taxon>
        <taxon>Alveolata</taxon>
        <taxon>Dinophyceae</taxon>
        <taxon>Suessiales</taxon>
        <taxon>Suessiaceae</taxon>
        <taxon>Polarella</taxon>
    </lineage>
</organism>
<keyword evidence="2 7" id="KW-0645">Protease</keyword>
<name>A0A813HM23_POLGL</name>
<evidence type="ECO:0000256" key="7">
    <source>
        <dbReference type="RuleBase" id="RU003435"/>
    </source>
</evidence>
<dbReference type="OMA" id="YDSDFVR"/>
<keyword evidence="5 7" id="KW-0862">Zinc</keyword>
<dbReference type="OrthoDB" id="534666at2759"/>
<protein>
    <recommendedName>
        <fullName evidence="13">Oligopeptidase A</fullName>
    </recommendedName>
</protein>
<feature type="domain" description="Oligopeptidase A N-terminal" evidence="10">
    <location>
        <begin position="195"/>
        <end position="292"/>
    </location>
</feature>
<proteinExistence type="inferred from homology"/>
<dbReference type="EMBL" id="CAJNNV010032144">
    <property type="protein sequence ID" value="CAE8639098.1"/>
    <property type="molecule type" value="Genomic_DNA"/>
</dbReference>
<dbReference type="GO" id="GO:0006508">
    <property type="term" value="P:proteolysis"/>
    <property type="evidence" value="ECO:0007669"/>
    <property type="project" value="UniProtKB-KW"/>
</dbReference>